<accession>A0ABX8TNE0</accession>
<evidence type="ECO:0000256" key="6">
    <source>
        <dbReference type="ARBA" id="ARBA00023239"/>
    </source>
</evidence>
<evidence type="ECO:0000256" key="5">
    <source>
        <dbReference type="ARBA" id="ARBA00023222"/>
    </source>
</evidence>
<evidence type="ECO:0000259" key="8">
    <source>
        <dbReference type="PROSITE" id="PS51171"/>
    </source>
</evidence>
<dbReference type="PANTHER" id="PTHR21022">
    <property type="entry name" value="PREPHENATE DEHYDRATASE P PROTEIN"/>
    <property type="match status" value="1"/>
</dbReference>
<dbReference type="CDD" id="cd13631">
    <property type="entry name" value="PBP2_Ct-PDT_like"/>
    <property type="match status" value="1"/>
</dbReference>
<dbReference type="InterPro" id="IPR001086">
    <property type="entry name" value="Preph_deHydtase"/>
</dbReference>
<feature type="domain" description="Prephenate dehydratase" evidence="8">
    <location>
        <begin position="15"/>
        <end position="190"/>
    </location>
</feature>
<sequence>MTDTPSPADEPAYARVAFQGALGAFSHEACLALRPWDEAVPHATFAEALAALTSGDCDMALIPVENSSIGAVEPAATLVRESGLAVLADVWRPIRHALMSVEGARLADIRSVESHPIALAQCAATLKGMHLKIIEHFDTAGAARDVAEAGDATRAAIAPVGAAEVYGLSILRNDLQDSSDNRTRFLLLGVSQG</sequence>
<dbReference type="PANTHER" id="PTHR21022:SF19">
    <property type="entry name" value="PREPHENATE DEHYDRATASE-RELATED"/>
    <property type="match status" value="1"/>
</dbReference>
<keyword evidence="3" id="KW-0028">Amino-acid biosynthesis</keyword>
<comment type="catalytic activity">
    <reaction evidence="7">
        <text>prephenate + H(+) = 3-phenylpyruvate + CO2 + H2O</text>
        <dbReference type="Rhea" id="RHEA:21648"/>
        <dbReference type="ChEBI" id="CHEBI:15377"/>
        <dbReference type="ChEBI" id="CHEBI:15378"/>
        <dbReference type="ChEBI" id="CHEBI:16526"/>
        <dbReference type="ChEBI" id="CHEBI:18005"/>
        <dbReference type="ChEBI" id="CHEBI:29934"/>
        <dbReference type="EC" id="4.2.1.51"/>
    </reaction>
</comment>
<proteinExistence type="predicted"/>
<name>A0ABX8TNE0_9CAUL</name>
<keyword evidence="10" id="KW-1185">Reference proteome</keyword>
<dbReference type="PROSITE" id="PS00857">
    <property type="entry name" value="PREPHENATE_DEHYDR_1"/>
    <property type="match status" value="1"/>
</dbReference>
<dbReference type="Proteomes" id="UP000824334">
    <property type="component" value="Chromosome"/>
</dbReference>
<evidence type="ECO:0000256" key="4">
    <source>
        <dbReference type="ARBA" id="ARBA00023141"/>
    </source>
</evidence>
<dbReference type="EMBL" id="CP080034">
    <property type="protein sequence ID" value="QYC11608.1"/>
    <property type="molecule type" value="Genomic_DNA"/>
</dbReference>
<organism evidence="9 10">
    <name type="scientific">Brevundimonas nasdae</name>
    <dbReference type="NCBI Taxonomy" id="172043"/>
    <lineage>
        <taxon>Bacteria</taxon>
        <taxon>Pseudomonadati</taxon>
        <taxon>Pseudomonadota</taxon>
        <taxon>Alphaproteobacteria</taxon>
        <taxon>Caulobacterales</taxon>
        <taxon>Caulobacteraceae</taxon>
        <taxon>Brevundimonas</taxon>
    </lineage>
</organism>
<comment type="pathway">
    <text evidence="1">Amino-acid biosynthesis; L-phenylalanine biosynthesis; phenylpyruvate from prephenate: step 1/1.</text>
</comment>
<gene>
    <name evidence="9" type="ORF">KWG56_06480</name>
</gene>
<keyword evidence="5" id="KW-0584">Phenylalanine biosynthesis</keyword>
<dbReference type="PROSITE" id="PS51171">
    <property type="entry name" value="PREPHENATE_DEHYDR_3"/>
    <property type="match status" value="1"/>
</dbReference>
<evidence type="ECO:0000256" key="3">
    <source>
        <dbReference type="ARBA" id="ARBA00022605"/>
    </source>
</evidence>
<dbReference type="RefSeq" id="WP_219354163.1">
    <property type="nucleotide sequence ID" value="NZ_CP080034.1"/>
</dbReference>
<dbReference type="Pfam" id="PF00800">
    <property type="entry name" value="PDT"/>
    <property type="match status" value="1"/>
</dbReference>
<evidence type="ECO:0000313" key="9">
    <source>
        <dbReference type="EMBL" id="QYC11608.1"/>
    </source>
</evidence>
<keyword evidence="4" id="KW-0057">Aromatic amino acid biosynthesis</keyword>
<keyword evidence="6" id="KW-0456">Lyase</keyword>
<evidence type="ECO:0000256" key="2">
    <source>
        <dbReference type="ARBA" id="ARBA00013147"/>
    </source>
</evidence>
<dbReference type="InterPro" id="IPR018528">
    <property type="entry name" value="Preph_deHydtase_CS"/>
</dbReference>
<evidence type="ECO:0000256" key="7">
    <source>
        <dbReference type="ARBA" id="ARBA00047848"/>
    </source>
</evidence>
<evidence type="ECO:0000256" key="1">
    <source>
        <dbReference type="ARBA" id="ARBA00004741"/>
    </source>
</evidence>
<dbReference type="EC" id="4.2.1.51" evidence="2"/>
<reference evidence="9 10" key="1">
    <citation type="submission" date="2021-07" db="EMBL/GenBank/DDBJ databases">
        <title>Isolation and characterization of bacteria from a gold mining with a capacity of golden bioaccumulation.</title>
        <authorList>
            <person name="Yang X.J."/>
        </authorList>
    </citation>
    <scope>NUCLEOTIDE SEQUENCE [LARGE SCALE GENOMIC DNA]</scope>
    <source>
        <strain evidence="9 10">Au29</strain>
    </source>
</reference>
<evidence type="ECO:0000313" key="10">
    <source>
        <dbReference type="Proteomes" id="UP000824334"/>
    </source>
</evidence>
<protein>
    <recommendedName>
        <fullName evidence="2">prephenate dehydratase</fullName>
        <ecNumber evidence="2">4.2.1.51</ecNumber>
    </recommendedName>
</protein>
<dbReference type="GeneID" id="94374902"/>